<dbReference type="EMBL" id="DAAFWY010000018">
    <property type="protein sequence ID" value="HAB1848018.1"/>
    <property type="molecule type" value="Genomic_DNA"/>
</dbReference>
<name>A0A6Y5LCD7_SALDZ</name>
<evidence type="ECO:0000313" key="1">
    <source>
        <dbReference type="EMBL" id="HAB1848018.1"/>
    </source>
</evidence>
<proteinExistence type="predicted"/>
<accession>A0A6Y5LCD7</accession>
<evidence type="ECO:0000313" key="2">
    <source>
        <dbReference type="EMBL" id="HAB5017588.1"/>
    </source>
</evidence>
<reference evidence="3" key="1">
    <citation type="journal article" date="2018" name="Genome Biol.">
        <title>SKESA: strategic k-mer extension for scrupulous assemblies.</title>
        <authorList>
            <person name="Souvorov A."/>
            <person name="Agarwala R."/>
            <person name="Lipman D.J."/>
        </authorList>
    </citation>
    <scope>NUCLEOTIDE SEQUENCE</scope>
    <source>
        <strain evidence="3">Salmonella enterica</strain>
    </source>
</reference>
<organism evidence="3">
    <name type="scientific">Salmonella diarizonae</name>
    <dbReference type="NCBI Taxonomy" id="59204"/>
    <lineage>
        <taxon>Bacteria</taxon>
        <taxon>Pseudomonadati</taxon>
        <taxon>Pseudomonadota</taxon>
        <taxon>Gammaproteobacteria</taxon>
        <taxon>Enterobacterales</taxon>
        <taxon>Enterobacteriaceae</taxon>
        <taxon>Salmonella</taxon>
    </lineage>
</organism>
<dbReference type="EMBL" id="DAAGXW010000014">
    <property type="protein sequence ID" value="HAB5017588.1"/>
    <property type="molecule type" value="Genomic_DNA"/>
</dbReference>
<comment type="caution">
    <text evidence="3">The sequence shown here is derived from an EMBL/GenBank/DDBJ whole genome shotgun (WGS) entry which is preliminary data.</text>
</comment>
<reference evidence="3" key="2">
    <citation type="submission" date="2019-10" db="EMBL/GenBank/DDBJ databases">
        <authorList>
            <consortium name="NCBI Pathogen Detection Project"/>
        </authorList>
    </citation>
    <scope>NUCLEOTIDE SEQUENCE</scope>
    <source>
        <strain evidence="3">Salmonella enterica</strain>
    </source>
</reference>
<dbReference type="AlphaFoldDB" id="A0A6Y5LCD7"/>
<protein>
    <submittedName>
        <fullName evidence="3">Uncharacterized protein</fullName>
    </submittedName>
</protein>
<evidence type="ECO:0000313" key="3">
    <source>
        <dbReference type="EMBL" id="HAB6337493.1"/>
    </source>
</evidence>
<dbReference type="EMBL" id="DAAHJH010000001">
    <property type="protein sequence ID" value="HAB6337493.1"/>
    <property type="molecule type" value="Genomic_DNA"/>
</dbReference>
<sequence>MGKTRIIKAISSVVKPPTGGFFVPLIHTPVMSVNFPVLFTVKNIGSGISASIAVIVLPPSRTMLANTKRQVNQPVKFINLYKKY</sequence>
<gene>
    <name evidence="2" type="ORF">GB016_13825</name>
    <name evidence="3" type="ORF">GB480_00560</name>
    <name evidence="1" type="ORF">GBZ10_16540</name>
</gene>